<reference evidence="9" key="1">
    <citation type="submission" date="2016-11" db="EMBL/GenBank/DDBJ databases">
        <authorList>
            <person name="Guldener U."/>
        </authorList>
    </citation>
    <scope>NUCLEOTIDE SEQUENCE [LARGE SCALE GENOMIC DNA]</scope>
</reference>
<evidence type="ECO:0000256" key="7">
    <source>
        <dbReference type="SAM" id="Phobius"/>
    </source>
</evidence>
<evidence type="ECO:0000256" key="5">
    <source>
        <dbReference type="ARBA" id="ARBA00038039"/>
    </source>
</evidence>
<evidence type="ECO:0000256" key="3">
    <source>
        <dbReference type="ARBA" id="ARBA00022989"/>
    </source>
</evidence>
<dbReference type="OrthoDB" id="8048523at2759"/>
<keyword evidence="9" id="KW-1185">Reference proteome</keyword>
<comment type="subcellular location">
    <subcellularLocation>
        <location evidence="1">Membrane</location>
        <topology evidence="1">Multi-pass membrane protein</topology>
    </subcellularLocation>
</comment>
<feature type="transmembrane region" description="Helical" evidence="7">
    <location>
        <begin position="86"/>
        <end position="108"/>
    </location>
</feature>
<comment type="catalytic activity">
    <reaction evidence="6">
        <text>L-histidine(out) + L-arginine(in) = L-histidine(in) + L-arginine(out)</text>
        <dbReference type="Rhea" id="RHEA:71063"/>
        <dbReference type="ChEBI" id="CHEBI:32682"/>
        <dbReference type="ChEBI" id="CHEBI:57595"/>
    </reaction>
</comment>
<comment type="similarity">
    <text evidence="5">Belongs to the laat-1 family.</text>
</comment>
<accession>A0A1L0AYX3</accession>
<dbReference type="EMBL" id="FQNF01000011">
    <property type="protein sequence ID" value="SGZ38740.1"/>
    <property type="molecule type" value="Genomic_DNA"/>
</dbReference>
<dbReference type="FunFam" id="1.20.1280.290:FF:000009">
    <property type="entry name" value="PQ loop repeat family protein"/>
    <property type="match status" value="1"/>
</dbReference>
<dbReference type="SMART" id="SM00679">
    <property type="entry name" value="CTNS"/>
    <property type="match status" value="2"/>
</dbReference>
<keyword evidence="4 7" id="KW-0472">Membrane</keyword>
<dbReference type="InterPro" id="IPR051415">
    <property type="entry name" value="LAAT-1"/>
</dbReference>
<dbReference type="PANTHER" id="PTHR16201:SF34">
    <property type="entry name" value="LYSOSOMAL AMINO ACID TRANSPORTER 1"/>
    <property type="match status" value="1"/>
</dbReference>
<dbReference type="VEuPathDB" id="FungiDB:HGUI_00940"/>
<proteinExistence type="inferred from homology"/>
<sequence>MNSTTRHMIEHSVPISYCANNPSLSHISSTSGGIAFLLSLISQFPQLVETYNDKSVEGISPLLIGAWLLGDITSVLGAIYTEQLPFQILLAIYFLSNDLIICGQYYYYGILYKNKLATAGHQHLNHQPSHASNNNKFGKIGVLILGLFTRSSNAMSIMNIETSVTSIEQNDRIFQIGLILSWFSGMFYFTSRIPQLYKFYKRKSTDGVSPYMFYCTIFHNILYAVSIFSSCEFIDNKNKYLFFKKELPFLLGSIGTLLWDFIYLYQHFVLYADDKRIRDELKKLNIVDEDVDIENEPLLATSNEIVYTSV</sequence>
<evidence type="ECO:0000313" key="8">
    <source>
        <dbReference type="EMBL" id="SGZ38740.1"/>
    </source>
</evidence>
<evidence type="ECO:0000256" key="1">
    <source>
        <dbReference type="ARBA" id="ARBA00004141"/>
    </source>
</evidence>
<dbReference type="PANTHER" id="PTHR16201">
    <property type="entry name" value="SEVEN TRANSMEMBRANE PROTEIN 1-RELATED"/>
    <property type="match status" value="1"/>
</dbReference>
<evidence type="ECO:0000256" key="6">
    <source>
        <dbReference type="ARBA" id="ARBA00050768"/>
    </source>
</evidence>
<dbReference type="InterPro" id="IPR006603">
    <property type="entry name" value="PQ-loop_rpt"/>
</dbReference>
<evidence type="ECO:0000313" key="9">
    <source>
        <dbReference type="Proteomes" id="UP000183365"/>
    </source>
</evidence>
<gene>
    <name evidence="8" type="ORF">HGUI_00940</name>
</gene>
<dbReference type="GO" id="GO:0000329">
    <property type="term" value="C:fungal-type vacuole membrane"/>
    <property type="evidence" value="ECO:0007669"/>
    <property type="project" value="EnsemblFungi"/>
</dbReference>
<evidence type="ECO:0000256" key="2">
    <source>
        <dbReference type="ARBA" id="ARBA00022692"/>
    </source>
</evidence>
<feature type="transmembrane region" description="Helical" evidence="7">
    <location>
        <begin position="211"/>
        <end position="229"/>
    </location>
</feature>
<dbReference type="AlphaFoldDB" id="A0A1L0AYX3"/>
<dbReference type="GO" id="GO:0061459">
    <property type="term" value="F:L-arginine transmembrane transporter activity"/>
    <property type="evidence" value="ECO:0007669"/>
    <property type="project" value="EnsemblFungi"/>
</dbReference>
<dbReference type="Proteomes" id="UP000183365">
    <property type="component" value="Unassembled WGS sequence"/>
</dbReference>
<protein>
    <submittedName>
        <fullName evidence="8">Related to Vacuolar integral membrane protein YDR352W</fullName>
    </submittedName>
</protein>
<keyword evidence="3 7" id="KW-1133">Transmembrane helix</keyword>
<feature type="transmembrane region" description="Helical" evidence="7">
    <location>
        <begin position="249"/>
        <end position="272"/>
    </location>
</feature>
<dbReference type="Pfam" id="PF04193">
    <property type="entry name" value="PQ-loop"/>
    <property type="match status" value="2"/>
</dbReference>
<dbReference type="GO" id="GO:0034488">
    <property type="term" value="P:basic amino acid transmembrane export from vacuole"/>
    <property type="evidence" value="ECO:0007669"/>
    <property type="project" value="EnsemblFungi"/>
</dbReference>
<feature type="transmembrane region" description="Helical" evidence="7">
    <location>
        <begin position="62"/>
        <end position="80"/>
    </location>
</feature>
<keyword evidence="2 7" id="KW-0812">Transmembrane</keyword>
<evidence type="ECO:0000256" key="4">
    <source>
        <dbReference type="ARBA" id="ARBA00023136"/>
    </source>
</evidence>
<dbReference type="GO" id="GO:0034490">
    <property type="term" value="P:basic amino acid transmembrane import into vacuole"/>
    <property type="evidence" value="ECO:0007669"/>
    <property type="project" value="EnsemblFungi"/>
</dbReference>
<organism evidence="8 9">
    <name type="scientific">Hanseniaspora guilliermondii</name>
    <dbReference type="NCBI Taxonomy" id="56406"/>
    <lineage>
        <taxon>Eukaryota</taxon>
        <taxon>Fungi</taxon>
        <taxon>Dikarya</taxon>
        <taxon>Ascomycota</taxon>
        <taxon>Saccharomycotina</taxon>
        <taxon>Saccharomycetes</taxon>
        <taxon>Saccharomycodales</taxon>
        <taxon>Saccharomycodaceae</taxon>
        <taxon>Hanseniaspora</taxon>
    </lineage>
</organism>
<name>A0A1L0AYX3_9ASCO</name>
<dbReference type="Gene3D" id="1.20.1280.290">
    <property type="match status" value="2"/>
</dbReference>